<feature type="binding site" evidence="14">
    <location>
        <position position="386"/>
    </location>
    <ligand>
        <name>substrate</name>
    </ligand>
</feature>
<dbReference type="InterPro" id="IPR049557">
    <property type="entry name" value="Transketolase_CS"/>
</dbReference>
<comment type="subunit">
    <text evidence="4 18">Homodimer.</text>
</comment>
<comment type="cofactor">
    <cofactor evidence="1">
        <name>Ca(2+)</name>
        <dbReference type="ChEBI" id="CHEBI:29108"/>
    </cofactor>
</comment>
<dbReference type="PROSITE" id="PS00801">
    <property type="entry name" value="TRANSKETOLASE_1"/>
    <property type="match status" value="1"/>
</dbReference>
<evidence type="ECO:0000256" key="18">
    <source>
        <dbReference type="RuleBase" id="RU004996"/>
    </source>
</evidence>
<evidence type="ECO:0000256" key="2">
    <source>
        <dbReference type="ARBA" id="ARBA00001941"/>
    </source>
</evidence>
<comment type="caution">
    <text evidence="20">The sequence shown here is derived from an EMBL/GenBank/DDBJ whole genome shotgun (WGS) entry which is preliminary data.</text>
</comment>
<reference evidence="20 21" key="1">
    <citation type="submission" date="2019-09" db="EMBL/GenBank/DDBJ databases">
        <authorList>
            <person name="Chen X.-Y."/>
        </authorList>
    </citation>
    <scope>NUCLEOTIDE SEQUENCE [LARGE SCALE GENOMIC DNA]</scope>
    <source>
        <strain evidence="20 21">NY5</strain>
    </source>
</reference>
<feature type="binding site" evidence="15">
    <location>
        <begin position="115"/>
        <end position="117"/>
    </location>
    <ligand>
        <name>thiamine diphosphate</name>
        <dbReference type="ChEBI" id="CHEBI:58937"/>
    </ligand>
</feature>
<dbReference type="Pfam" id="PF00456">
    <property type="entry name" value="Transketolase_N"/>
    <property type="match status" value="1"/>
</dbReference>
<dbReference type="InterPro" id="IPR005478">
    <property type="entry name" value="Transketolase_bac-like"/>
</dbReference>
<accession>A0A5B0WTK3</accession>
<dbReference type="Pfam" id="PF22613">
    <property type="entry name" value="Transketolase_C_1"/>
    <property type="match status" value="1"/>
</dbReference>
<feature type="binding site" evidence="14">
    <location>
        <position position="27"/>
    </location>
    <ligand>
        <name>substrate</name>
    </ligand>
</feature>
<dbReference type="Gene3D" id="3.40.50.970">
    <property type="match status" value="2"/>
</dbReference>
<evidence type="ECO:0000256" key="5">
    <source>
        <dbReference type="ARBA" id="ARBA00013152"/>
    </source>
</evidence>
<evidence type="ECO:0000256" key="7">
    <source>
        <dbReference type="ARBA" id="ARBA00022723"/>
    </source>
</evidence>
<dbReference type="InterPro" id="IPR005474">
    <property type="entry name" value="Transketolase_N"/>
</dbReference>
<comment type="similarity">
    <text evidence="3 18">Belongs to the transketolase family.</text>
</comment>
<feature type="binding site" evidence="15">
    <location>
        <position position="262"/>
    </location>
    <ligand>
        <name>thiamine diphosphate</name>
        <dbReference type="ChEBI" id="CHEBI:58937"/>
    </ligand>
</feature>
<dbReference type="PANTHER" id="PTHR43522:SF2">
    <property type="entry name" value="TRANSKETOLASE 1-RELATED"/>
    <property type="match status" value="1"/>
</dbReference>
<evidence type="ECO:0000256" key="4">
    <source>
        <dbReference type="ARBA" id="ARBA00011738"/>
    </source>
</evidence>
<dbReference type="AlphaFoldDB" id="A0A5B0WTK3"/>
<dbReference type="PROSITE" id="PS00802">
    <property type="entry name" value="TRANSKETOLASE_2"/>
    <property type="match status" value="1"/>
</dbReference>
<feature type="binding site" evidence="16">
    <location>
        <position position="156"/>
    </location>
    <ligand>
        <name>Mg(2+)</name>
        <dbReference type="ChEBI" id="CHEBI:18420"/>
    </ligand>
</feature>
<comment type="cofactor">
    <cofactor evidence="16">
        <name>Mg(2+)</name>
        <dbReference type="ChEBI" id="CHEBI:18420"/>
    </cofactor>
    <text evidence="16">Binds 1 Mg(2+) ion per subunit. Can also utilize other divalent metal cations, such as Ca(2+), Mn(2+) and Co(2+).</text>
</comment>
<comment type="function">
    <text evidence="18">Catalyzes the transfer of a two-carbon ketol group from a ketose donor to an aldose acceptor, via a covalent intermediate with the cofactor thiamine pyrophosphate.</text>
</comment>
<dbReference type="SMART" id="SM00861">
    <property type="entry name" value="Transket_pyr"/>
    <property type="match status" value="1"/>
</dbReference>
<dbReference type="Gene3D" id="3.40.50.920">
    <property type="match status" value="1"/>
</dbReference>
<keyword evidence="21" id="KW-1185">Reference proteome</keyword>
<dbReference type="InterPro" id="IPR029061">
    <property type="entry name" value="THDP-binding"/>
</dbReference>
<feature type="binding site" evidence="14">
    <location>
        <position position="262"/>
    </location>
    <ligand>
        <name>substrate</name>
    </ligand>
</feature>
<feature type="site" description="Important for catalytic activity" evidence="17">
    <location>
        <position position="262"/>
    </location>
</feature>
<keyword evidence="10 15" id="KW-0786">Thiamine pyrophosphate</keyword>
<dbReference type="NCBIfam" id="TIGR00232">
    <property type="entry name" value="tktlase_bact"/>
    <property type="match status" value="1"/>
</dbReference>
<evidence type="ECO:0000313" key="20">
    <source>
        <dbReference type="EMBL" id="KAA1190414.1"/>
    </source>
</evidence>
<evidence type="ECO:0000256" key="13">
    <source>
        <dbReference type="PIRSR" id="PIRSR605478-1"/>
    </source>
</evidence>
<dbReference type="SUPFAM" id="SSF52518">
    <property type="entry name" value="Thiamin diphosphate-binding fold (THDP-binding)"/>
    <property type="match status" value="2"/>
</dbReference>
<dbReference type="CDD" id="cd07033">
    <property type="entry name" value="TPP_PYR_DXS_TK_like"/>
    <property type="match status" value="1"/>
</dbReference>
<dbReference type="GO" id="GO:0009052">
    <property type="term" value="P:pentose-phosphate shunt, non-oxidative branch"/>
    <property type="evidence" value="ECO:0007669"/>
    <property type="project" value="UniProtKB-ARBA"/>
</dbReference>
<evidence type="ECO:0000256" key="15">
    <source>
        <dbReference type="PIRSR" id="PIRSR605478-3"/>
    </source>
</evidence>
<feature type="binding site" evidence="14">
    <location>
        <position position="463"/>
    </location>
    <ligand>
        <name>substrate</name>
    </ligand>
</feature>
<evidence type="ECO:0000256" key="12">
    <source>
        <dbReference type="NCBIfam" id="TIGR00232"/>
    </source>
</evidence>
<feature type="binding site" evidence="15">
    <location>
        <position position="67"/>
    </location>
    <ligand>
        <name>thiamine diphosphate</name>
        <dbReference type="ChEBI" id="CHEBI:58937"/>
    </ligand>
</feature>
<dbReference type="RefSeq" id="WP_149611570.1">
    <property type="nucleotide sequence ID" value="NZ_VTUX01000005.1"/>
</dbReference>
<evidence type="ECO:0000313" key="21">
    <source>
        <dbReference type="Proteomes" id="UP000323708"/>
    </source>
</evidence>
<comment type="cofactor">
    <cofactor evidence="2">
        <name>Co(2+)</name>
        <dbReference type="ChEBI" id="CHEBI:48828"/>
    </cofactor>
</comment>
<dbReference type="PANTHER" id="PTHR43522">
    <property type="entry name" value="TRANSKETOLASE"/>
    <property type="match status" value="1"/>
</dbReference>
<dbReference type="InterPro" id="IPR009014">
    <property type="entry name" value="Transketo_C/PFOR_II"/>
</dbReference>
<feature type="binding site" evidence="14">
    <location>
        <position position="359"/>
    </location>
    <ligand>
        <name>substrate</name>
    </ligand>
</feature>
<dbReference type="InterPro" id="IPR033247">
    <property type="entry name" value="Transketolase_fam"/>
</dbReference>
<feature type="binding site" evidence="14">
    <location>
        <position position="475"/>
    </location>
    <ligand>
        <name>substrate</name>
    </ligand>
</feature>
<dbReference type="Pfam" id="PF02779">
    <property type="entry name" value="Transket_pyr"/>
    <property type="match status" value="1"/>
</dbReference>
<evidence type="ECO:0000256" key="17">
    <source>
        <dbReference type="PIRSR" id="PIRSR605478-5"/>
    </source>
</evidence>
<evidence type="ECO:0000259" key="19">
    <source>
        <dbReference type="SMART" id="SM00861"/>
    </source>
</evidence>
<evidence type="ECO:0000256" key="10">
    <source>
        <dbReference type="ARBA" id="ARBA00023052"/>
    </source>
</evidence>
<name>A0A5B0WTK3_9GAMM</name>
<keyword evidence="8 18" id="KW-0106">Calcium</keyword>
<evidence type="ECO:0000256" key="14">
    <source>
        <dbReference type="PIRSR" id="PIRSR605478-2"/>
    </source>
</evidence>
<dbReference type="InterPro" id="IPR055152">
    <property type="entry name" value="Transketolase-like_C_2"/>
</dbReference>
<evidence type="ECO:0000256" key="3">
    <source>
        <dbReference type="ARBA" id="ARBA00007131"/>
    </source>
</evidence>
<gene>
    <name evidence="20" type="primary">tkt</name>
    <name evidence="20" type="ORF">F0M18_11400</name>
</gene>
<feature type="active site" description="Proton donor" evidence="13">
    <location>
        <position position="413"/>
    </location>
</feature>
<feature type="site" description="Important for catalytic activity" evidence="17">
    <location>
        <position position="27"/>
    </location>
</feature>
<sequence>MSSNRTLLANAIRVLAMDAVQKANSGHPGAPMGMADIAEVLWNDYLRHNPRNPQWPNRDRFVLSNGHGSMLIYALLHLTGYDLPMAELENFRQLHSKTPGHPEYGYTPGIETTTGPLGQGVSNAVGMAIAEKVLAAQFNRNGHEVIDHYTYTFLGDGCLMEGISHEVCSLAGTLGLGKLIAFYDDNGISIDGEVEGWFSDDTPARFHSYGWQVINDVNGHNPSEVKAAIEAARHDRSRPTLICCKTVIGKGSPGKQGSESCHGAPLGGDEVAATRVALDWQHAPFEIPEEVYAGWNAHEKGAAAEQAWTERMDAYAAAHPELAAELKRRLAGELPAEFSSQAAAYIEQCQQEGESIASRKASQNCLNAFGPHLPELLGGSADLAGSNLTLWAGAKGISSEDANGNYIYYGVREFGMAAIMNGIALHGGFINYGATFLVFMEYMRNAVRMAALMKQQSIFVFTHDSIGLGEDGPTHQPVEQVASLRNTPNLHTWRPCDTVESAVAWKSAIERCDGPTALVFSRQGLPHQDRDAQQLGDIARGGYILKNCAGQPDAILIATGSEVHLAMEAAERLETAGKKVRVVSMPCTELFEAQDAAYRESVLPSDVLARVAVEALHADYWYKYVGLDGRIVGMTSFGESAPAGELFREFGFTVDNVVNAVDEVLLD</sequence>
<dbReference type="CDD" id="cd02012">
    <property type="entry name" value="TPP_TK"/>
    <property type="match status" value="1"/>
</dbReference>
<evidence type="ECO:0000256" key="8">
    <source>
        <dbReference type="ARBA" id="ARBA00022837"/>
    </source>
</evidence>
<dbReference type="GO" id="GO:0004802">
    <property type="term" value="F:transketolase activity"/>
    <property type="evidence" value="ECO:0007669"/>
    <property type="project" value="UniProtKB-UniRule"/>
</dbReference>
<dbReference type="SUPFAM" id="SSF52922">
    <property type="entry name" value="TK C-terminal domain-like"/>
    <property type="match status" value="1"/>
</dbReference>
<feature type="binding site" evidence="15">
    <location>
        <position position="439"/>
    </location>
    <ligand>
        <name>thiamine diphosphate</name>
        <dbReference type="ChEBI" id="CHEBI:58937"/>
    </ligand>
</feature>
<dbReference type="GO" id="GO:0046872">
    <property type="term" value="F:metal ion binding"/>
    <property type="evidence" value="ECO:0007669"/>
    <property type="project" value="UniProtKB-KW"/>
</dbReference>
<proteinExistence type="inferred from homology"/>
<dbReference type="EMBL" id="VTUX01000005">
    <property type="protein sequence ID" value="KAA1190414.1"/>
    <property type="molecule type" value="Genomic_DNA"/>
</dbReference>
<dbReference type="FunFam" id="3.40.50.920:FF:000003">
    <property type="entry name" value="Transketolase"/>
    <property type="match status" value="1"/>
</dbReference>
<keyword evidence="9 16" id="KW-0460">Magnesium</keyword>
<feature type="domain" description="Transketolase-like pyrimidine-binding" evidence="19">
    <location>
        <begin position="356"/>
        <end position="527"/>
    </location>
</feature>
<dbReference type="FunFam" id="3.40.50.970:FF:000004">
    <property type="entry name" value="Transketolase"/>
    <property type="match status" value="1"/>
</dbReference>
<dbReference type="Proteomes" id="UP000323708">
    <property type="component" value="Unassembled WGS sequence"/>
</dbReference>
<protein>
    <recommendedName>
        <fullName evidence="5 12">Transketolase</fullName>
        <ecNumber evidence="5 12">2.2.1.1</ecNumber>
    </recommendedName>
</protein>
<dbReference type="FunFam" id="3.40.50.970:FF:000003">
    <property type="entry name" value="Transketolase"/>
    <property type="match status" value="1"/>
</dbReference>
<keyword evidence="7 16" id="KW-0479">Metal-binding</keyword>
<feature type="binding site" evidence="16">
    <location>
        <position position="188"/>
    </location>
    <ligand>
        <name>Mg(2+)</name>
        <dbReference type="ChEBI" id="CHEBI:18420"/>
    </ligand>
</feature>
<dbReference type="GO" id="GO:0005829">
    <property type="term" value="C:cytosol"/>
    <property type="evidence" value="ECO:0007669"/>
    <property type="project" value="TreeGrafter"/>
</dbReference>
<feature type="binding site" evidence="15">
    <location>
        <position position="157"/>
    </location>
    <ligand>
        <name>thiamine diphosphate</name>
        <dbReference type="ChEBI" id="CHEBI:58937"/>
    </ligand>
</feature>
<feature type="binding site" evidence="14">
    <location>
        <position position="471"/>
    </location>
    <ligand>
        <name>substrate</name>
    </ligand>
</feature>
<evidence type="ECO:0000256" key="6">
    <source>
        <dbReference type="ARBA" id="ARBA00022679"/>
    </source>
</evidence>
<organism evidence="20 21">
    <name type="scientific">Pseudohalioglobus sediminis</name>
    <dbReference type="NCBI Taxonomy" id="2606449"/>
    <lineage>
        <taxon>Bacteria</taxon>
        <taxon>Pseudomonadati</taxon>
        <taxon>Pseudomonadota</taxon>
        <taxon>Gammaproteobacteria</taxon>
        <taxon>Cellvibrionales</taxon>
        <taxon>Halieaceae</taxon>
        <taxon>Pseudohalioglobus</taxon>
    </lineage>
</organism>
<keyword evidence="6 18" id="KW-0808">Transferase</keyword>
<evidence type="ECO:0000256" key="11">
    <source>
        <dbReference type="ARBA" id="ARBA00049473"/>
    </source>
</evidence>
<comment type="cofactor">
    <cofactor evidence="15">
        <name>thiamine diphosphate</name>
        <dbReference type="ChEBI" id="CHEBI:58937"/>
    </cofactor>
    <text evidence="15">Binds 1 thiamine pyrophosphate per subunit. During the reaction, the substrate forms a covalent intermediate with the cofactor.</text>
</comment>
<feature type="binding site" evidence="16">
    <location>
        <position position="186"/>
    </location>
    <ligand>
        <name>Mg(2+)</name>
        <dbReference type="ChEBI" id="CHEBI:18420"/>
    </ligand>
</feature>
<comment type="cofactor">
    <cofactor evidence="18">
        <name>Mg(2+)</name>
        <dbReference type="ChEBI" id="CHEBI:18420"/>
    </cofactor>
    <cofactor evidence="18">
        <name>Ca(2+)</name>
        <dbReference type="ChEBI" id="CHEBI:29108"/>
    </cofactor>
    <cofactor evidence="18">
        <name>Mn(2+)</name>
        <dbReference type="ChEBI" id="CHEBI:29035"/>
    </cofactor>
    <cofactor evidence="18">
        <name>Co(2+)</name>
        <dbReference type="ChEBI" id="CHEBI:48828"/>
    </cofactor>
    <text evidence="18">Binds 1 Mg(2+) ion per subunit. Can also utilize other divalent metal cations, such as Ca(2+), Mn(2+) and Co(2+).</text>
</comment>
<dbReference type="InterPro" id="IPR020826">
    <property type="entry name" value="Transketolase_BS"/>
</dbReference>
<evidence type="ECO:0000256" key="9">
    <source>
        <dbReference type="ARBA" id="ARBA00022842"/>
    </source>
</evidence>
<comment type="catalytic activity">
    <reaction evidence="11 18">
        <text>D-sedoheptulose 7-phosphate + D-glyceraldehyde 3-phosphate = aldehydo-D-ribose 5-phosphate + D-xylulose 5-phosphate</text>
        <dbReference type="Rhea" id="RHEA:10508"/>
        <dbReference type="ChEBI" id="CHEBI:57483"/>
        <dbReference type="ChEBI" id="CHEBI:57737"/>
        <dbReference type="ChEBI" id="CHEBI:58273"/>
        <dbReference type="ChEBI" id="CHEBI:59776"/>
        <dbReference type="EC" id="2.2.1.1"/>
    </reaction>
</comment>
<feature type="binding site" evidence="14">
    <location>
        <position position="522"/>
    </location>
    <ligand>
        <name>substrate</name>
    </ligand>
</feature>
<evidence type="ECO:0000256" key="1">
    <source>
        <dbReference type="ARBA" id="ARBA00001913"/>
    </source>
</evidence>
<dbReference type="InterPro" id="IPR005475">
    <property type="entry name" value="Transketolase-like_Pyr-bd"/>
</dbReference>
<dbReference type="EC" id="2.2.1.1" evidence="5 12"/>
<feature type="binding site" evidence="15">
    <location>
        <position position="186"/>
    </location>
    <ligand>
        <name>thiamine diphosphate</name>
        <dbReference type="ChEBI" id="CHEBI:58937"/>
    </ligand>
</feature>
<evidence type="ECO:0000256" key="16">
    <source>
        <dbReference type="PIRSR" id="PIRSR605478-4"/>
    </source>
</evidence>